<feature type="chain" id="PRO_5023076623" evidence="2">
    <location>
        <begin position="19"/>
        <end position="110"/>
    </location>
</feature>
<dbReference type="Proteomes" id="UP000323142">
    <property type="component" value="Unassembled WGS sequence"/>
</dbReference>
<sequence length="110" mass="12120">MRHLLAALLILLPASAFAQGAPRSIADCERIKVDMAYNQCLAEFGPKRGERPPRGAQVSESGEEAAPAAVRSSRRGRASYQRGRRGRKAASFTVGGRKSYTGYTRKKRRR</sequence>
<feature type="signal peptide" evidence="2">
    <location>
        <begin position="1"/>
        <end position="18"/>
    </location>
</feature>
<dbReference type="AlphaFoldDB" id="A0A5B2VBT9"/>
<name>A0A5B2VBT9_9HYPH</name>
<evidence type="ECO:0000256" key="2">
    <source>
        <dbReference type="SAM" id="SignalP"/>
    </source>
</evidence>
<reference evidence="3 4" key="1">
    <citation type="submission" date="2019-09" db="EMBL/GenBank/DDBJ databases">
        <title>Salinarimonas rosea gen. nov., sp. nov., a new member of the a-2 subgroup of the Proteobacteria.</title>
        <authorList>
            <person name="Liu J."/>
        </authorList>
    </citation>
    <scope>NUCLEOTIDE SEQUENCE [LARGE SCALE GENOMIC DNA]</scope>
    <source>
        <strain evidence="3 4">BN140002</strain>
    </source>
</reference>
<organism evidence="3 4">
    <name type="scientific">Salinarimonas soli</name>
    <dbReference type="NCBI Taxonomy" id="1638099"/>
    <lineage>
        <taxon>Bacteria</taxon>
        <taxon>Pseudomonadati</taxon>
        <taxon>Pseudomonadota</taxon>
        <taxon>Alphaproteobacteria</taxon>
        <taxon>Hyphomicrobiales</taxon>
        <taxon>Salinarimonadaceae</taxon>
        <taxon>Salinarimonas</taxon>
    </lineage>
</organism>
<protein>
    <submittedName>
        <fullName evidence="3">Uncharacterized protein</fullName>
    </submittedName>
</protein>
<evidence type="ECO:0000313" key="4">
    <source>
        <dbReference type="Proteomes" id="UP000323142"/>
    </source>
</evidence>
<evidence type="ECO:0000313" key="3">
    <source>
        <dbReference type="EMBL" id="KAA2235607.1"/>
    </source>
</evidence>
<dbReference type="RefSeq" id="WP_149820501.1">
    <property type="nucleotide sequence ID" value="NZ_VUOA01000034.1"/>
</dbReference>
<keyword evidence="2" id="KW-0732">Signal</keyword>
<keyword evidence="4" id="KW-1185">Reference proteome</keyword>
<reference evidence="3 4" key="2">
    <citation type="submission" date="2019-09" db="EMBL/GenBank/DDBJ databases">
        <authorList>
            <person name="Jin C."/>
        </authorList>
    </citation>
    <scope>NUCLEOTIDE SEQUENCE [LARGE SCALE GENOMIC DNA]</scope>
    <source>
        <strain evidence="3 4">BN140002</strain>
    </source>
</reference>
<gene>
    <name evidence="3" type="ORF">F0L46_19095</name>
</gene>
<feature type="compositionally biased region" description="Basic residues" evidence="1">
    <location>
        <begin position="72"/>
        <end position="88"/>
    </location>
</feature>
<proteinExistence type="predicted"/>
<feature type="region of interest" description="Disordered" evidence="1">
    <location>
        <begin position="44"/>
        <end position="110"/>
    </location>
</feature>
<evidence type="ECO:0000256" key="1">
    <source>
        <dbReference type="SAM" id="MobiDB-lite"/>
    </source>
</evidence>
<comment type="caution">
    <text evidence="3">The sequence shown here is derived from an EMBL/GenBank/DDBJ whole genome shotgun (WGS) entry which is preliminary data.</text>
</comment>
<dbReference type="OrthoDB" id="8455470at2"/>
<accession>A0A5B2VBT9</accession>
<dbReference type="EMBL" id="VUOA01000034">
    <property type="protein sequence ID" value="KAA2235607.1"/>
    <property type="molecule type" value="Genomic_DNA"/>
</dbReference>